<reference evidence="2 3" key="1">
    <citation type="submission" date="2019-05" db="EMBL/GenBank/DDBJ databases">
        <title>Complete genome sequence of Izhakiella calystegiae KSNA2, an endophyte isolated from beach morning glory (Calystegia soldanella).</title>
        <authorList>
            <person name="Jiang L."/>
            <person name="Jeong J.C."/>
            <person name="Kim C.Y."/>
            <person name="Kim D.H."/>
            <person name="Kim S.W."/>
            <person name="Lee j."/>
        </authorList>
    </citation>
    <scope>NUCLEOTIDE SEQUENCE [LARGE SCALE GENOMIC DNA]</scope>
    <source>
        <strain evidence="2 3">KSNA2</strain>
    </source>
</reference>
<dbReference type="InterPro" id="IPR034338">
    <property type="entry name" value="GST_4_C"/>
</dbReference>
<dbReference type="Gene3D" id="1.20.1050.10">
    <property type="match status" value="1"/>
</dbReference>
<dbReference type="NCBIfam" id="NF011693">
    <property type="entry name" value="PRK15113.1"/>
    <property type="match status" value="1"/>
</dbReference>
<accession>A0A4P8YMY2</accession>
<dbReference type="GO" id="GO:0006749">
    <property type="term" value="P:glutathione metabolic process"/>
    <property type="evidence" value="ECO:0007669"/>
    <property type="project" value="TreeGrafter"/>
</dbReference>
<dbReference type="Pfam" id="PF14834">
    <property type="entry name" value="GST_C_4"/>
    <property type="match status" value="1"/>
</dbReference>
<dbReference type="PANTHER" id="PTHR42673:SF21">
    <property type="entry name" value="GLUTATHIONE S-TRANSFERASE YFCF"/>
    <property type="match status" value="1"/>
</dbReference>
<organism evidence="2 3">
    <name type="scientific">Jejubacter calystegiae</name>
    <dbReference type="NCBI Taxonomy" id="2579935"/>
    <lineage>
        <taxon>Bacteria</taxon>
        <taxon>Pseudomonadati</taxon>
        <taxon>Pseudomonadota</taxon>
        <taxon>Gammaproteobacteria</taxon>
        <taxon>Enterobacterales</taxon>
        <taxon>Enterobacteriaceae</taxon>
        <taxon>Jejubacter</taxon>
    </lineage>
</organism>
<sequence>MNQPVITLWSDAQYFSPWVMSVYVSLMEKGVPFTLETVDLEQQANLNPTWPGYGVTRRVPLLEIDGFALSESSAIDEYLEERFAPPTWERLYPFDREKRAQARQLQAWIRSGLVGLRAARPTDVIFAAARRPPLDESVQREVNSLFSLAQSLLAQGSQNLFGEWCIADSDLALMLNRLVMHGDTVPPRLAEYAGFQWQRASVQRFVALSAKAAAG</sequence>
<dbReference type="SUPFAM" id="SSF52833">
    <property type="entry name" value="Thioredoxin-like"/>
    <property type="match status" value="1"/>
</dbReference>
<proteinExistence type="predicted"/>
<dbReference type="Gene3D" id="3.40.30.10">
    <property type="entry name" value="Glutaredoxin"/>
    <property type="match status" value="1"/>
</dbReference>
<name>A0A4P8YMY2_9ENTR</name>
<dbReference type="GO" id="GO:0004364">
    <property type="term" value="F:glutathione transferase activity"/>
    <property type="evidence" value="ECO:0007669"/>
    <property type="project" value="UniProtKB-EC"/>
</dbReference>
<dbReference type="InterPro" id="IPR036282">
    <property type="entry name" value="Glutathione-S-Trfase_C_sf"/>
</dbReference>
<dbReference type="RefSeq" id="WP_138098625.1">
    <property type="nucleotide sequence ID" value="NZ_CP040428.1"/>
</dbReference>
<dbReference type="GO" id="GO:0006559">
    <property type="term" value="P:L-phenylalanine catabolic process"/>
    <property type="evidence" value="ECO:0007669"/>
    <property type="project" value="TreeGrafter"/>
</dbReference>
<keyword evidence="3" id="KW-1185">Reference proteome</keyword>
<dbReference type="AlphaFoldDB" id="A0A4P8YMY2"/>
<dbReference type="EC" id="2.5.1.18" evidence="2"/>
<dbReference type="GO" id="GO:0016034">
    <property type="term" value="F:maleylacetoacetate isomerase activity"/>
    <property type="evidence" value="ECO:0007669"/>
    <property type="project" value="TreeGrafter"/>
</dbReference>
<evidence type="ECO:0000313" key="2">
    <source>
        <dbReference type="EMBL" id="QCT22210.1"/>
    </source>
</evidence>
<evidence type="ECO:0000259" key="1">
    <source>
        <dbReference type="PROSITE" id="PS50404"/>
    </source>
</evidence>
<dbReference type="PANTHER" id="PTHR42673">
    <property type="entry name" value="MALEYLACETOACETATE ISOMERASE"/>
    <property type="match status" value="1"/>
</dbReference>
<feature type="domain" description="GST N-terminal" evidence="1">
    <location>
        <begin position="4"/>
        <end position="87"/>
    </location>
</feature>
<evidence type="ECO:0000313" key="3">
    <source>
        <dbReference type="Proteomes" id="UP000302163"/>
    </source>
</evidence>
<dbReference type="OrthoDB" id="8857552at2"/>
<dbReference type="EMBL" id="CP040428">
    <property type="protein sequence ID" value="QCT22210.1"/>
    <property type="molecule type" value="Genomic_DNA"/>
</dbReference>
<keyword evidence="2" id="KW-0808">Transferase</keyword>
<gene>
    <name evidence="2" type="ORF">FEM41_22435</name>
</gene>
<dbReference type="InterPro" id="IPR036249">
    <property type="entry name" value="Thioredoxin-like_sf"/>
</dbReference>
<dbReference type="KEGG" id="izh:FEM41_22435"/>
<dbReference type="Pfam" id="PF13409">
    <property type="entry name" value="GST_N_2"/>
    <property type="match status" value="1"/>
</dbReference>
<dbReference type="Proteomes" id="UP000302163">
    <property type="component" value="Chromosome"/>
</dbReference>
<dbReference type="InterPro" id="IPR004045">
    <property type="entry name" value="Glutathione_S-Trfase_N"/>
</dbReference>
<dbReference type="PROSITE" id="PS50404">
    <property type="entry name" value="GST_NTER"/>
    <property type="match status" value="1"/>
</dbReference>
<dbReference type="SUPFAM" id="SSF47616">
    <property type="entry name" value="GST C-terminal domain-like"/>
    <property type="match status" value="1"/>
</dbReference>
<dbReference type="CDD" id="cd00570">
    <property type="entry name" value="GST_N_family"/>
    <property type="match status" value="1"/>
</dbReference>
<protein>
    <submittedName>
        <fullName evidence="2">Glutathione transferase</fullName>
        <ecNumber evidence="2">2.5.1.18</ecNumber>
    </submittedName>
</protein>